<dbReference type="EMBL" id="JROI01000015">
    <property type="protein sequence ID" value="KGI76909.1"/>
    <property type="molecule type" value="Genomic_DNA"/>
</dbReference>
<protein>
    <recommendedName>
        <fullName evidence="4 10">2-dehydropantoate 2-reductase</fullName>
        <ecNumber evidence="3 10">1.1.1.169</ecNumber>
    </recommendedName>
    <alternativeName>
        <fullName evidence="8 10">Ketopantoate reductase</fullName>
    </alternativeName>
</protein>
<dbReference type="SUPFAM" id="SSF51735">
    <property type="entry name" value="NAD(P)-binding Rossmann-fold domains"/>
    <property type="match status" value="1"/>
</dbReference>
<evidence type="ECO:0000313" key="15">
    <source>
        <dbReference type="Proteomes" id="UP000029708"/>
    </source>
</evidence>
<evidence type="ECO:0000256" key="1">
    <source>
        <dbReference type="ARBA" id="ARBA00004994"/>
    </source>
</evidence>
<dbReference type="GO" id="GO:0015940">
    <property type="term" value="P:pantothenate biosynthetic process"/>
    <property type="evidence" value="ECO:0007669"/>
    <property type="project" value="UniProtKB-UniPathway"/>
</dbReference>
<keyword evidence="6 10" id="KW-0521">NADP</keyword>
<dbReference type="EC" id="1.1.1.169" evidence="3 10"/>
<proteinExistence type="inferred from homology"/>
<organism evidence="13 15">
    <name type="scientific">Oleiagrimonas soli</name>
    <dbReference type="NCBI Taxonomy" id="1543381"/>
    <lineage>
        <taxon>Bacteria</taxon>
        <taxon>Pseudomonadati</taxon>
        <taxon>Pseudomonadota</taxon>
        <taxon>Gammaproteobacteria</taxon>
        <taxon>Lysobacterales</taxon>
        <taxon>Rhodanobacteraceae</taxon>
        <taxon>Oleiagrimonas</taxon>
    </lineage>
</organism>
<dbReference type="NCBIfam" id="TIGR00745">
    <property type="entry name" value="apbA_panE"/>
    <property type="match status" value="1"/>
</dbReference>
<dbReference type="EMBL" id="JACHET010000001">
    <property type="protein sequence ID" value="MBB6185232.1"/>
    <property type="molecule type" value="Genomic_DNA"/>
</dbReference>
<dbReference type="InterPro" id="IPR036291">
    <property type="entry name" value="NAD(P)-bd_dom_sf"/>
</dbReference>
<comment type="function">
    <text evidence="10">Catalyzes the NADPH-dependent reduction of ketopantoate into pantoic acid.</text>
</comment>
<dbReference type="Pfam" id="PF08546">
    <property type="entry name" value="ApbA_C"/>
    <property type="match status" value="1"/>
</dbReference>
<dbReference type="STRING" id="1543381.LF63_0113380"/>
<dbReference type="RefSeq" id="WP_043102598.1">
    <property type="nucleotide sequence ID" value="NZ_JACHET010000001.1"/>
</dbReference>
<comment type="pathway">
    <text evidence="1 10">Cofactor biosynthesis; (R)-pantothenate biosynthesis; (R)-pantoate from 3-methyl-2-oxobutanoate: step 2/2.</text>
</comment>
<keyword evidence="5 10" id="KW-0566">Pantothenate biosynthesis</keyword>
<evidence type="ECO:0000259" key="11">
    <source>
        <dbReference type="Pfam" id="PF02558"/>
    </source>
</evidence>
<dbReference type="Proteomes" id="UP000029708">
    <property type="component" value="Unassembled WGS sequence"/>
</dbReference>
<reference evidence="14 16" key="2">
    <citation type="submission" date="2020-08" db="EMBL/GenBank/DDBJ databases">
        <title>Genomic Encyclopedia of Type Strains, Phase IV (KMG-IV): sequencing the most valuable type-strain genomes for metagenomic binning, comparative biology and taxonomic classification.</title>
        <authorList>
            <person name="Goeker M."/>
        </authorList>
    </citation>
    <scope>NUCLEOTIDE SEQUENCE [LARGE SCALE GENOMIC DNA]</scope>
    <source>
        <strain evidence="14 16">DSM 107085</strain>
    </source>
</reference>
<evidence type="ECO:0000313" key="16">
    <source>
        <dbReference type="Proteomes" id="UP000560000"/>
    </source>
</evidence>
<dbReference type="Gene3D" id="3.40.50.720">
    <property type="entry name" value="NAD(P)-binding Rossmann-like Domain"/>
    <property type="match status" value="1"/>
</dbReference>
<dbReference type="SUPFAM" id="SSF48179">
    <property type="entry name" value="6-phosphogluconate dehydrogenase C-terminal domain-like"/>
    <property type="match status" value="1"/>
</dbReference>
<evidence type="ECO:0000256" key="3">
    <source>
        <dbReference type="ARBA" id="ARBA00013014"/>
    </source>
</evidence>
<evidence type="ECO:0000256" key="4">
    <source>
        <dbReference type="ARBA" id="ARBA00019465"/>
    </source>
</evidence>
<dbReference type="GO" id="GO:0008677">
    <property type="term" value="F:2-dehydropantoate 2-reductase activity"/>
    <property type="evidence" value="ECO:0007669"/>
    <property type="project" value="UniProtKB-EC"/>
</dbReference>
<dbReference type="InterPro" id="IPR008927">
    <property type="entry name" value="6-PGluconate_DH-like_C_sf"/>
</dbReference>
<feature type="domain" description="Ketopantoate reductase C-terminal" evidence="12">
    <location>
        <begin position="179"/>
        <end position="319"/>
    </location>
</feature>
<keyword evidence="7 10" id="KW-0560">Oxidoreductase</keyword>
<dbReference type="Pfam" id="PF02558">
    <property type="entry name" value="ApbA"/>
    <property type="match status" value="1"/>
</dbReference>
<dbReference type="Gene3D" id="1.10.1040.10">
    <property type="entry name" value="N-(1-d-carboxylethyl)-l-norvaline Dehydrogenase, domain 2"/>
    <property type="match status" value="1"/>
</dbReference>
<evidence type="ECO:0000256" key="2">
    <source>
        <dbReference type="ARBA" id="ARBA00007870"/>
    </source>
</evidence>
<sequence>MNEPYPEVAVIGAGSIGCFVGGHLGTHARVRLIGRERVRAVIAAHGMRLTDLEGGSVERAPQELDFVTDIAAASAARLVLVTVKSDDTPEVARALAPVLRKDAVVLSLQNGLRNVAVLREALPAQTVLAGMVPFNVLHRGHGRLHRASAGTLMAERHPALEPYVERFAACGLPMILRDDMREVQWAKLLLNLNNGVNALSDLPLREELALRAYRRCLALLQDEALRALKAAGIRPARLTPLPARWLPSLLRAPDAVFGLLAQRMLAIDPLARSSTWDDLAAGRRTEIEHINGEVVRLAEQHGMRAPANAKLVALVHAAEQGDRRIWSREELWGALRAAASAR</sequence>
<dbReference type="InterPro" id="IPR013752">
    <property type="entry name" value="KPA_reductase"/>
</dbReference>
<dbReference type="UniPathway" id="UPA00028">
    <property type="reaction ID" value="UER00004"/>
</dbReference>
<evidence type="ECO:0000256" key="8">
    <source>
        <dbReference type="ARBA" id="ARBA00032024"/>
    </source>
</evidence>
<dbReference type="OrthoDB" id="6530772at2"/>
<evidence type="ECO:0000256" key="7">
    <source>
        <dbReference type="ARBA" id="ARBA00023002"/>
    </source>
</evidence>
<comment type="catalytic activity">
    <reaction evidence="9 10">
        <text>(R)-pantoate + NADP(+) = 2-dehydropantoate + NADPH + H(+)</text>
        <dbReference type="Rhea" id="RHEA:16233"/>
        <dbReference type="ChEBI" id="CHEBI:11561"/>
        <dbReference type="ChEBI" id="CHEBI:15378"/>
        <dbReference type="ChEBI" id="CHEBI:15980"/>
        <dbReference type="ChEBI" id="CHEBI:57783"/>
        <dbReference type="ChEBI" id="CHEBI:58349"/>
        <dbReference type="EC" id="1.1.1.169"/>
    </reaction>
</comment>
<reference evidence="13 15" key="1">
    <citation type="submission" date="2014-09" db="EMBL/GenBank/DDBJ databases">
        <title>Xanthomonadaceae 3.5X direct submission.</title>
        <authorList>
            <person name="Fang T."/>
            <person name="Wang H."/>
        </authorList>
    </citation>
    <scope>NUCLEOTIDE SEQUENCE [LARGE SCALE GENOMIC DNA]</scope>
    <source>
        <strain evidence="13 15">3.5X</strain>
    </source>
</reference>
<dbReference type="GO" id="GO:0005737">
    <property type="term" value="C:cytoplasm"/>
    <property type="evidence" value="ECO:0007669"/>
    <property type="project" value="TreeGrafter"/>
</dbReference>
<keyword evidence="15" id="KW-1185">Reference proteome</keyword>
<name>A0A099CT03_9GAMM</name>
<evidence type="ECO:0000313" key="14">
    <source>
        <dbReference type="EMBL" id="MBB6185232.1"/>
    </source>
</evidence>
<dbReference type="InterPro" id="IPR050838">
    <property type="entry name" value="Ketopantoate_reductase"/>
</dbReference>
<evidence type="ECO:0000259" key="12">
    <source>
        <dbReference type="Pfam" id="PF08546"/>
    </source>
</evidence>
<dbReference type="InterPro" id="IPR003710">
    <property type="entry name" value="ApbA"/>
</dbReference>
<comment type="similarity">
    <text evidence="2 10">Belongs to the ketopantoate reductase family.</text>
</comment>
<dbReference type="AlphaFoldDB" id="A0A099CT03"/>
<dbReference type="GO" id="GO:0050661">
    <property type="term" value="F:NADP binding"/>
    <property type="evidence" value="ECO:0007669"/>
    <property type="project" value="TreeGrafter"/>
</dbReference>
<evidence type="ECO:0000256" key="5">
    <source>
        <dbReference type="ARBA" id="ARBA00022655"/>
    </source>
</evidence>
<evidence type="ECO:0000256" key="9">
    <source>
        <dbReference type="ARBA" id="ARBA00048793"/>
    </source>
</evidence>
<dbReference type="Proteomes" id="UP000560000">
    <property type="component" value="Unassembled WGS sequence"/>
</dbReference>
<dbReference type="NCBIfam" id="NF006083">
    <property type="entry name" value="PRK08229.1"/>
    <property type="match status" value="1"/>
</dbReference>
<comment type="caution">
    <text evidence="13">The sequence shown here is derived from an EMBL/GenBank/DDBJ whole genome shotgun (WGS) entry which is preliminary data.</text>
</comment>
<evidence type="ECO:0000313" key="13">
    <source>
        <dbReference type="EMBL" id="KGI76909.1"/>
    </source>
</evidence>
<evidence type="ECO:0000256" key="10">
    <source>
        <dbReference type="RuleBase" id="RU362068"/>
    </source>
</evidence>
<gene>
    <name evidence="14" type="ORF">HNQ86_002577</name>
    <name evidence="13" type="ORF">LF63_0113380</name>
</gene>
<evidence type="ECO:0000256" key="6">
    <source>
        <dbReference type="ARBA" id="ARBA00022857"/>
    </source>
</evidence>
<dbReference type="InterPro" id="IPR013332">
    <property type="entry name" value="KPR_N"/>
</dbReference>
<accession>A0A099CT03</accession>
<dbReference type="InterPro" id="IPR013328">
    <property type="entry name" value="6PGD_dom2"/>
</dbReference>
<dbReference type="PANTHER" id="PTHR43765">
    <property type="entry name" value="2-DEHYDROPANTOATE 2-REDUCTASE-RELATED"/>
    <property type="match status" value="1"/>
</dbReference>
<feature type="domain" description="Ketopantoate reductase N-terminal" evidence="11">
    <location>
        <begin position="8"/>
        <end position="152"/>
    </location>
</feature>
<dbReference type="HOGENOM" id="CLU_031468_0_0_6"/>
<dbReference type="PANTHER" id="PTHR43765:SF2">
    <property type="entry name" value="2-DEHYDROPANTOATE 2-REDUCTASE"/>
    <property type="match status" value="1"/>
</dbReference>